<dbReference type="SUPFAM" id="SSF81321">
    <property type="entry name" value="Family A G protein-coupled receptor-like"/>
    <property type="match status" value="1"/>
</dbReference>
<dbReference type="Ensembl" id="ENSGMOT00000066289.1">
    <property type="protein sequence ID" value="ENSGMOP00000038044.1"/>
    <property type="gene ID" value="ENSGMOG00000036838.1"/>
</dbReference>
<dbReference type="PANTHER" id="PTHR24241:SF171">
    <property type="entry name" value="NEUROPEPTIDE FF RECEPTOR 2-LIKE"/>
    <property type="match status" value="1"/>
</dbReference>
<dbReference type="InterPro" id="IPR000276">
    <property type="entry name" value="GPCR_Rhodpsn"/>
</dbReference>
<comment type="similarity">
    <text evidence="7">Belongs to the G-protein coupled receptor 1 family.</text>
</comment>
<dbReference type="PRINTS" id="PR00237">
    <property type="entry name" value="GPCRRHODOPSN"/>
</dbReference>
<evidence type="ECO:0000256" key="9">
    <source>
        <dbReference type="SAM" id="Phobius"/>
    </source>
</evidence>
<feature type="transmembrane region" description="Helical" evidence="9">
    <location>
        <begin position="235"/>
        <end position="256"/>
    </location>
</feature>
<dbReference type="GO" id="GO:0032870">
    <property type="term" value="P:cellular response to hormone stimulus"/>
    <property type="evidence" value="ECO:0007669"/>
    <property type="project" value="TreeGrafter"/>
</dbReference>
<dbReference type="GO" id="GO:0042277">
    <property type="term" value="F:peptide binding"/>
    <property type="evidence" value="ECO:0007669"/>
    <property type="project" value="TreeGrafter"/>
</dbReference>
<evidence type="ECO:0000313" key="12">
    <source>
        <dbReference type="Proteomes" id="UP000694546"/>
    </source>
</evidence>
<dbReference type="GO" id="GO:0005886">
    <property type="term" value="C:plasma membrane"/>
    <property type="evidence" value="ECO:0007669"/>
    <property type="project" value="UniProtKB-SubCell"/>
</dbReference>
<dbReference type="CDD" id="cd14993">
    <property type="entry name" value="7tmA_CCKR-like"/>
    <property type="match status" value="1"/>
</dbReference>
<evidence type="ECO:0000256" key="5">
    <source>
        <dbReference type="ARBA" id="ARBA00023136"/>
    </source>
</evidence>
<organism evidence="11 12">
    <name type="scientific">Gadus morhua</name>
    <name type="common">Atlantic cod</name>
    <dbReference type="NCBI Taxonomy" id="8049"/>
    <lineage>
        <taxon>Eukaryota</taxon>
        <taxon>Metazoa</taxon>
        <taxon>Chordata</taxon>
        <taxon>Craniata</taxon>
        <taxon>Vertebrata</taxon>
        <taxon>Euteleostomi</taxon>
        <taxon>Actinopterygii</taxon>
        <taxon>Neopterygii</taxon>
        <taxon>Teleostei</taxon>
        <taxon>Neoteleostei</taxon>
        <taxon>Acanthomorphata</taxon>
        <taxon>Zeiogadaria</taxon>
        <taxon>Gadariae</taxon>
        <taxon>Gadiformes</taxon>
        <taxon>Gadoidei</taxon>
        <taxon>Gadidae</taxon>
        <taxon>Gadus</taxon>
    </lineage>
</organism>
<evidence type="ECO:0000256" key="6">
    <source>
        <dbReference type="ARBA" id="ARBA00023170"/>
    </source>
</evidence>
<evidence type="ECO:0000259" key="10">
    <source>
        <dbReference type="PROSITE" id="PS50262"/>
    </source>
</evidence>
<feature type="transmembrane region" description="Helical" evidence="9">
    <location>
        <begin position="155"/>
        <end position="179"/>
    </location>
</feature>
<dbReference type="OMA" id="DHSISDW"/>
<keyword evidence="2" id="KW-1003">Cell membrane</keyword>
<accession>A0A8C5AXR6</accession>
<keyword evidence="6 7" id="KW-0675">Receptor</keyword>
<reference evidence="11" key="1">
    <citation type="submission" date="2025-08" db="UniProtKB">
        <authorList>
            <consortium name="Ensembl"/>
        </authorList>
    </citation>
    <scope>IDENTIFICATION</scope>
</reference>
<dbReference type="Proteomes" id="UP000694546">
    <property type="component" value="Chromosome 3"/>
</dbReference>
<dbReference type="Gene3D" id="1.20.1070.10">
    <property type="entry name" value="Rhodopsin 7-helix transmembrane proteins"/>
    <property type="match status" value="1"/>
</dbReference>
<keyword evidence="5 9" id="KW-0472">Membrane</keyword>
<keyword evidence="7" id="KW-0807">Transducer</keyword>
<feature type="transmembrane region" description="Helical" evidence="9">
    <location>
        <begin position="329"/>
        <end position="349"/>
    </location>
</feature>
<evidence type="ECO:0000256" key="2">
    <source>
        <dbReference type="ARBA" id="ARBA00022475"/>
    </source>
</evidence>
<dbReference type="PROSITE" id="PS50262">
    <property type="entry name" value="G_PROTEIN_RECEP_F1_2"/>
    <property type="match status" value="1"/>
</dbReference>
<dbReference type="GeneTree" id="ENSGT01150000286969"/>
<dbReference type="InterPro" id="IPR017452">
    <property type="entry name" value="GPCR_Rhodpsn_7TM"/>
</dbReference>
<dbReference type="GO" id="GO:0007218">
    <property type="term" value="P:neuropeptide signaling pathway"/>
    <property type="evidence" value="ECO:0007669"/>
    <property type="project" value="TreeGrafter"/>
</dbReference>
<feature type="compositionally biased region" description="Low complexity" evidence="8">
    <location>
        <begin position="64"/>
        <end position="73"/>
    </location>
</feature>
<evidence type="ECO:0000256" key="7">
    <source>
        <dbReference type="RuleBase" id="RU000688"/>
    </source>
</evidence>
<name>A0A8C5AXR6_GADMO</name>
<dbReference type="PANTHER" id="PTHR24241">
    <property type="entry name" value="NEUROPEPTIDE RECEPTOR-RELATED G-PROTEIN COUPLED RECEPTOR"/>
    <property type="match status" value="1"/>
</dbReference>
<feature type="domain" description="G-protein coupled receptors family 1 profile" evidence="10">
    <location>
        <begin position="171"/>
        <end position="440"/>
    </location>
</feature>
<evidence type="ECO:0000256" key="3">
    <source>
        <dbReference type="ARBA" id="ARBA00022692"/>
    </source>
</evidence>
<dbReference type="AlphaFoldDB" id="A0A8C5AXR6"/>
<comment type="subcellular location">
    <subcellularLocation>
        <location evidence="1">Cell membrane</location>
        <topology evidence="1">Multi-pass membrane protein</topology>
    </subcellularLocation>
</comment>
<sequence length="624" mass="66825">MGLEQAQLSDSTLSPLMQFTSGDVTPGSRGGLGPTYGFGRPPVLPFSSAPHSASIHQPLPSPLPSGSSSSSSSSSSSFISSLLLSTTSSSTSSSPSFSPSSSSFNQTFSLLFPPPSSSSSSSSFPLSPSGPPEGGDDAGVLESMLLWTLREPATIALTLMYCASFALGFAGNLMSLHVLTGRGSRRRRLSGVSATRSLLVNLAVCDLAVVCVCMPVTLGIQIYRAWVYGDLLCRAVPFTQAVSVSASVLTLTVISVNRYYSVRSPLRARSLFTRRRTWATVGAVWAASSAMCAPLAVMNRRREVSFGSFSILVCQEEWPQPRLKQGYNVVLFVALYCLPVTFNLIISFLTGRRLWAGRKSTFSDLDPRSQALHNSRLKMRQKIAKMVVCLVLLFAVSWLPLYLADLWIDREERPPSWLLQTRPFVQWLGLTNSSLNPICYCFIGNIYRSARVLRTRYCKKAAALFPSASLNHSPATTTVDATLIASDRSHVAAATGATSLAGVPGLLGLARGQGLGIRLGLGLGKRRGAAGDHRLSADGSRGSEHSVSDWYQSNPSVCGVDGGGSPADGPLQGLRCPGLYGASLLPARRHSENGRMEELPLQVQSVEYDTLPERRHSGDTSVCL</sequence>
<feature type="transmembrane region" description="Helical" evidence="9">
    <location>
        <begin position="277"/>
        <end position="297"/>
    </location>
</feature>
<feature type="transmembrane region" description="Helical" evidence="9">
    <location>
        <begin position="383"/>
        <end position="404"/>
    </location>
</feature>
<protein>
    <recommendedName>
        <fullName evidence="10">G-protein coupled receptors family 1 profile domain-containing protein</fullName>
    </recommendedName>
</protein>
<keyword evidence="4 9" id="KW-1133">Transmembrane helix</keyword>
<keyword evidence="3 7" id="KW-0812">Transmembrane</keyword>
<dbReference type="Pfam" id="PF00001">
    <property type="entry name" value="7tm_1"/>
    <property type="match status" value="1"/>
</dbReference>
<evidence type="ECO:0000256" key="4">
    <source>
        <dbReference type="ARBA" id="ARBA00022989"/>
    </source>
</evidence>
<feature type="transmembrane region" description="Helical" evidence="9">
    <location>
        <begin position="424"/>
        <end position="447"/>
    </location>
</feature>
<proteinExistence type="inferred from homology"/>
<reference evidence="11" key="2">
    <citation type="submission" date="2025-09" db="UniProtKB">
        <authorList>
            <consortium name="Ensembl"/>
        </authorList>
    </citation>
    <scope>IDENTIFICATION</scope>
</reference>
<evidence type="ECO:0000313" key="11">
    <source>
        <dbReference type="Ensembl" id="ENSGMOP00000038044.1"/>
    </source>
</evidence>
<dbReference type="PROSITE" id="PS00237">
    <property type="entry name" value="G_PROTEIN_RECEP_F1_1"/>
    <property type="match status" value="1"/>
</dbReference>
<feature type="compositionally biased region" description="Polar residues" evidence="8">
    <location>
        <begin position="1"/>
        <end position="23"/>
    </location>
</feature>
<evidence type="ECO:0000256" key="8">
    <source>
        <dbReference type="SAM" id="MobiDB-lite"/>
    </source>
</evidence>
<evidence type="ECO:0000256" key="1">
    <source>
        <dbReference type="ARBA" id="ARBA00004651"/>
    </source>
</evidence>
<feature type="transmembrane region" description="Helical" evidence="9">
    <location>
        <begin position="199"/>
        <end position="223"/>
    </location>
</feature>
<keyword evidence="12" id="KW-1185">Reference proteome</keyword>
<dbReference type="GO" id="GO:0004930">
    <property type="term" value="F:G protein-coupled receptor activity"/>
    <property type="evidence" value="ECO:0007669"/>
    <property type="project" value="UniProtKB-KW"/>
</dbReference>
<feature type="region of interest" description="Disordered" evidence="8">
    <location>
        <begin position="1"/>
        <end position="73"/>
    </location>
</feature>
<keyword evidence="7" id="KW-0297">G-protein coupled receptor</keyword>